<evidence type="ECO:0000256" key="3">
    <source>
        <dbReference type="ARBA" id="ARBA00008000"/>
    </source>
</evidence>
<dbReference type="Pfam" id="PF02913">
    <property type="entry name" value="FAD-oxidase_C"/>
    <property type="match status" value="1"/>
</dbReference>
<evidence type="ECO:0000313" key="15">
    <source>
        <dbReference type="EMBL" id="CAG9810756.1"/>
    </source>
</evidence>
<keyword evidence="7 11" id="KW-0274">FAD</keyword>
<keyword evidence="13" id="KW-0443">Lipid metabolism</keyword>
<dbReference type="EMBL" id="OU895880">
    <property type="protein sequence ID" value="CAG9810756.1"/>
    <property type="molecule type" value="Genomic_DNA"/>
</dbReference>
<feature type="active site" description="Proton donor/acceptor" evidence="9">
    <location>
        <position position="507"/>
    </location>
</feature>
<organism evidence="15 16">
    <name type="scientific">Chironomus riparius</name>
    <dbReference type="NCBI Taxonomy" id="315576"/>
    <lineage>
        <taxon>Eukaryota</taxon>
        <taxon>Metazoa</taxon>
        <taxon>Ecdysozoa</taxon>
        <taxon>Arthropoda</taxon>
        <taxon>Hexapoda</taxon>
        <taxon>Insecta</taxon>
        <taxon>Pterygota</taxon>
        <taxon>Neoptera</taxon>
        <taxon>Endopterygota</taxon>
        <taxon>Diptera</taxon>
        <taxon>Nematocera</taxon>
        <taxon>Chironomoidea</taxon>
        <taxon>Chironomidae</taxon>
        <taxon>Chironominae</taxon>
        <taxon>Chironomus</taxon>
    </lineage>
</organism>
<proteinExistence type="inferred from homology"/>
<dbReference type="InterPro" id="IPR016167">
    <property type="entry name" value="FAD-bd_PCMH_sub1"/>
</dbReference>
<dbReference type="EC" id="2.5.1.26" evidence="5 13"/>
<evidence type="ECO:0000256" key="13">
    <source>
        <dbReference type="RuleBase" id="RU363113"/>
    </source>
</evidence>
<dbReference type="InterPro" id="IPR016166">
    <property type="entry name" value="FAD-bd_PCMH"/>
</dbReference>
<dbReference type="InterPro" id="IPR025650">
    <property type="entry name" value="Alkyl-DHAP_Synthase"/>
</dbReference>
<dbReference type="Gene3D" id="3.30.70.3450">
    <property type="match status" value="1"/>
</dbReference>
<feature type="binding site" evidence="11">
    <location>
        <begin position="235"/>
        <end position="241"/>
    </location>
    <ligand>
        <name>FAD</name>
        <dbReference type="ChEBI" id="CHEBI:57692"/>
    </ligand>
</feature>
<keyword evidence="8 13" id="KW-0576">Peroxisome</keyword>
<evidence type="ECO:0000256" key="2">
    <source>
        <dbReference type="ARBA" id="ARBA00004670"/>
    </source>
</evidence>
<dbReference type="InterPro" id="IPR036318">
    <property type="entry name" value="FAD-bd_PCMH-like_sf"/>
</dbReference>
<evidence type="ECO:0000256" key="8">
    <source>
        <dbReference type="ARBA" id="ARBA00023140"/>
    </source>
</evidence>
<dbReference type="GO" id="GO:0071949">
    <property type="term" value="F:FAD binding"/>
    <property type="evidence" value="ECO:0007669"/>
    <property type="project" value="InterPro"/>
</dbReference>
<dbReference type="GO" id="GO:0008610">
    <property type="term" value="P:lipid biosynthetic process"/>
    <property type="evidence" value="ECO:0007669"/>
    <property type="project" value="InterPro"/>
</dbReference>
<gene>
    <name evidence="15" type="ORF">CHIRRI_LOCUS13569</name>
</gene>
<comment type="subcellular location">
    <subcellularLocation>
        <location evidence="1 13">Peroxisome</location>
    </subcellularLocation>
</comment>
<reference evidence="15" key="2">
    <citation type="submission" date="2022-10" db="EMBL/GenBank/DDBJ databases">
        <authorList>
            <consortium name="ENA_rothamsted_submissions"/>
            <consortium name="culmorum"/>
            <person name="King R."/>
        </authorList>
    </citation>
    <scope>NUCLEOTIDE SEQUENCE</scope>
</reference>
<evidence type="ECO:0000256" key="11">
    <source>
        <dbReference type="PIRSR" id="PIRSR625650-3"/>
    </source>
</evidence>
<dbReference type="GO" id="GO:0008609">
    <property type="term" value="F:alkylglycerone-phosphate synthase activity"/>
    <property type="evidence" value="ECO:0007669"/>
    <property type="project" value="UniProtKB-EC"/>
</dbReference>
<dbReference type="Pfam" id="PF01565">
    <property type="entry name" value="FAD_binding_4"/>
    <property type="match status" value="1"/>
</dbReference>
<feature type="domain" description="FAD-binding PCMH-type" evidence="14">
    <location>
        <begin position="134"/>
        <end position="316"/>
    </location>
</feature>
<dbReference type="SUPFAM" id="SSF55103">
    <property type="entry name" value="FAD-linked oxidases, C-terminal domain"/>
    <property type="match status" value="1"/>
</dbReference>
<keyword evidence="16" id="KW-1185">Reference proteome</keyword>
<dbReference type="InterPro" id="IPR016169">
    <property type="entry name" value="FAD-bd_PCMH_sub2"/>
</dbReference>
<dbReference type="Gene3D" id="3.30.465.10">
    <property type="match status" value="1"/>
</dbReference>
<protein>
    <recommendedName>
        <fullName evidence="5 13">Alkylglycerone-phosphate synthase</fullName>
        <shortName evidence="13">Alkyl-DHAP synthase</shortName>
        <ecNumber evidence="5 13">2.5.1.26</ecNumber>
    </recommendedName>
</protein>
<dbReference type="InterPro" id="IPR004113">
    <property type="entry name" value="FAD-bd_oxidored_4_C"/>
</dbReference>
<comment type="pathway">
    <text evidence="2 13">Glycerolipid metabolism; ether lipid biosynthesis.</text>
</comment>
<dbReference type="InterPro" id="IPR016164">
    <property type="entry name" value="FAD-linked_Oxase-like_C"/>
</dbReference>
<dbReference type="AlphaFoldDB" id="A0A9N9S819"/>
<accession>A0A9N9S819</accession>
<comment type="function">
    <text evidence="13">Catalyzes the exchange of an acyl for a long-chain alkyl group and the formation of the ether bond in the biosynthesis of ether phospholipids.</text>
</comment>
<evidence type="ECO:0000256" key="9">
    <source>
        <dbReference type="PIRSR" id="PIRSR625650-1"/>
    </source>
</evidence>
<feature type="site" description="Important for enzyme activity" evidence="12">
    <location>
        <position position="351"/>
    </location>
</feature>
<evidence type="ECO:0000256" key="4">
    <source>
        <dbReference type="ARBA" id="ARBA00011738"/>
    </source>
</evidence>
<evidence type="ECO:0000313" key="16">
    <source>
        <dbReference type="Proteomes" id="UP001153620"/>
    </source>
</evidence>
<dbReference type="Gene3D" id="1.10.45.10">
    <property type="entry name" value="Vanillyl-alcohol Oxidase, Chain A, domain 4"/>
    <property type="match status" value="1"/>
</dbReference>
<evidence type="ECO:0000256" key="6">
    <source>
        <dbReference type="ARBA" id="ARBA00022630"/>
    </source>
</evidence>
<name>A0A9N9S819_9DIPT</name>
<comment type="cofactor">
    <cofactor evidence="11 13">
        <name>FAD</name>
        <dbReference type="ChEBI" id="CHEBI:57692"/>
    </cofactor>
</comment>
<evidence type="ECO:0000256" key="12">
    <source>
        <dbReference type="PIRSR" id="PIRSR625650-4"/>
    </source>
</evidence>
<dbReference type="PANTHER" id="PTHR46568:SF1">
    <property type="entry name" value="ALKYLDIHYDROXYACETONEPHOSPHATE SYNTHASE, PEROXISOMAL"/>
    <property type="match status" value="1"/>
</dbReference>
<sequence length="599" mass="68205">MESQTPQKVVNIFPKRRQNLLKESGWGYRDAYLYFDKQKNSLMFHGKRYPNIGSKPLGRALDGFKKIYNIDISNYNPEKFKPPSSSDYPVTDNIKFRESLSNHKIEHSIAFEDRFYRGHSQSSADIYIALYEKFQKIPDIVVWPKNHDEVVKIVEFANEFNVGIIPFGGGSNVTNATECPAAENRSICSLDTTQMCRLMWINEKSKLACFETGISGQDLEKVLRSKGFTMGHEPDSIEFSTLGGWIATKSAGLKQQSYGNIEDIVVKMKFVSSVGVLDHDLTAPRASTGPDIERLLIGSEGTLGVVTEAVVRIHPIPKCVKYAAFVFPDYSSGIKFLYNCSKNDWLPTNIRLFCNLNVRTGIELEETDKLRNVIHHIRMFMIRNALRLDEEKFTVAAYMIEGDEKTVGWKDDQLKAIARKFNGFYVGESNAKHGYKSSSTYSIYLRDLLYNVGTMADTVETSIIWSNLEGCIEKMINGYKEELKRLGLNGYILYRISQVYKEGVCLYTYYGLNKCDDQLKTFRKLTDYIKSIIIKSGGSLSHHHGIGVKNTGRYNATMPELKKDMLKCIKQHVDPKNIFCVKNFFADEKSEDCKIVSKL</sequence>
<dbReference type="InterPro" id="IPR006094">
    <property type="entry name" value="Oxid_FAD_bind_N"/>
</dbReference>
<dbReference type="PANTHER" id="PTHR46568">
    <property type="entry name" value="ALKYLDIHYDROXYACETONEPHOSPHATE SYNTHASE, PEROXISOMAL"/>
    <property type="match status" value="1"/>
</dbReference>
<comment type="similarity">
    <text evidence="3 13">Belongs to the FAD-binding oxidoreductase/transferase type 4 family.</text>
</comment>
<evidence type="ECO:0000259" key="14">
    <source>
        <dbReference type="PROSITE" id="PS51387"/>
    </source>
</evidence>
<dbReference type="OrthoDB" id="5332616at2759"/>
<evidence type="ECO:0000256" key="5">
    <source>
        <dbReference type="ARBA" id="ARBA00012385"/>
    </source>
</evidence>
<dbReference type="SUPFAM" id="SSF56176">
    <property type="entry name" value="FAD-binding/transporter-associated domain-like"/>
    <property type="match status" value="1"/>
</dbReference>
<evidence type="ECO:0000256" key="1">
    <source>
        <dbReference type="ARBA" id="ARBA00004275"/>
    </source>
</evidence>
<evidence type="ECO:0000256" key="7">
    <source>
        <dbReference type="ARBA" id="ARBA00022827"/>
    </source>
</evidence>
<dbReference type="InterPro" id="IPR016171">
    <property type="entry name" value="Vanillyl_alc_oxidase_C-sub2"/>
</dbReference>
<dbReference type="Gene3D" id="3.30.43.10">
    <property type="entry name" value="Uridine Diphospho-n-acetylenolpyruvylglucosamine Reductase, domain 2"/>
    <property type="match status" value="1"/>
</dbReference>
<evidence type="ECO:0000256" key="10">
    <source>
        <dbReference type="PIRSR" id="PIRSR625650-2"/>
    </source>
</evidence>
<reference evidence="15" key="1">
    <citation type="submission" date="2022-01" db="EMBL/GenBank/DDBJ databases">
        <authorList>
            <person name="King R."/>
        </authorList>
    </citation>
    <scope>NUCLEOTIDE SEQUENCE</scope>
</reference>
<dbReference type="PROSITE" id="PS51387">
    <property type="entry name" value="FAD_PCMH"/>
    <property type="match status" value="1"/>
</dbReference>
<dbReference type="GO" id="GO:0005777">
    <property type="term" value="C:peroxisome"/>
    <property type="evidence" value="ECO:0007669"/>
    <property type="project" value="UniProtKB-SubCell"/>
</dbReference>
<comment type="catalytic activity">
    <reaction evidence="13">
        <text>a long chain fatty alcohol + a 1-acylglycerone 3-phosphate = a 1-O-alkylglycerone 3-phosphate + a long-chain fatty acid + H(+)</text>
        <dbReference type="Rhea" id="RHEA:36171"/>
        <dbReference type="ChEBI" id="CHEBI:15378"/>
        <dbReference type="ChEBI" id="CHEBI:17135"/>
        <dbReference type="ChEBI" id="CHEBI:57534"/>
        <dbReference type="ChEBI" id="CHEBI:57560"/>
        <dbReference type="ChEBI" id="CHEBI:73315"/>
        <dbReference type="EC" id="2.5.1.26"/>
    </reaction>
</comment>
<keyword evidence="13" id="KW-0808">Transferase</keyword>
<feature type="binding site" evidence="10">
    <location>
        <position position="446"/>
    </location>
    <ligand>
        <name>substrate</name>
    </ligand>
</feature>
<dbReference type="Proteomes" id="UP001153620">
    <property type="component" value="Chromosome 4"/>
</dbReference>
<comment type="subunit">
    <text evidence="4 13">Homodimer.</text>
</comment>
<feature type="binding site" evidence="11">
    <location>
        <begin position="300"/>
        <end position="306"/>
    </location>
    <ligand>
        <name>FAD</name>
        <dbReference type="ChEBI" id="CHEBI:57692"/>
    </ligand>
</feature>
<keyword evidence="13" id="KW-0444">Lipid biosynthesis</keyword>
<dbReference type="Gene3D" id="3.30.300.330">
    <property type="match status" value="1"/>
</dbReference>
<keyword evidence="6 13" id="KW-0285">Flavoprotein</keyword>